<dbReference type="Pfam" id="PF07714">
    <property type="entry name" value="PK_Tyr_Ser-Thr"/>
    <property type="match status" value="1"/>
</dbReference>
<dbReference type="PANTHER" id="PTHR44329:SF214">
    <property type="entry name" value="PROTEIN KINASE DOMAIN-CONTAINING PROTEIN"/>
    <property type="match status" value="1"/>
</dbReference>
<evidence type="ECO:0000259" key="1">
    <source>
        <dbReference type="PROSITE" id="PS50011"/>
    </source>
</evidence>
<dbReference type="GO" id="GO:0004674">
    <property type="term" value="F:protein serine/threonine kinase activity"/>
    <property type="evidence" value="ECO:0007669"/>
    <property type="project" value="TreeGrafter"/>
</dbReference>
<dbReference type="GO" id="GO:0005524">
    <property type="term" value="F:ATP binding"/>
    <property type="evidence" value="ECO:0007669"/>
    <property type="project" value="InterPro"/>
</dbReference>
<dbReference type="Gene3D" id="1.10.510.10">
    <property type="entry name" value="Transferase(Phosphotransferase) domain 1"/>
    <property type="match status" value="1"/>
</dbReference>
<dbReference type="PANTHER" id="PTHR44329">
    <property type="entry name" value="SERINE/THREONINE-PROTEIN KINASE TNNI3K-RELATED"/>
    <property type="match status" value="1"/>
</dbReference>
<dbReference type="SMART" id="SM00220">
    <property type="entry name" value="S_TKc"/>
    <property type="match status" value="1"/>
</dbReference>
<dbReference type="EMBL" id="JACYCC010000280">
    <property type="protein sequence ID" value="KAF8670154.1"/>
    <property type="molecule type" value="Genomic_DNA"/>
</dbReference>
<sequence>MTSSKSIDPMHSWEENTISGAMPTHEIMMHLKEHGCIDISHDLDIAECTKYPVATGGFGDVYRGRLRQGDAVAIKCLRVIVGAIDEDGKKELRRAAHEVYVWSKCNHPNVLKLIGLAQYQGRIAMVSPWMERGNLTWFLSLSPDVDRFAMCIQIVDGVAYLHANGIIHGDIKGLNVLVSDNHIPQLTDFGTSSLSQYTLRFTNRYDSGLSATVRYTAPEILLEETKLTFEGDIYALGMTMLETMTGLPPYHGSSNEAVVVRKITTGIHPNRPVKCFMNSSEHSDVIWSVFTDCWSFDPLRRPRAEEIAKDLKVIARPTMKFDSIGVKAMGVEEMLICLKYHGCKIVSDKPDLHKYPRTIDLGRRYTLMRNNEIISKAAINKAWPTSYMFGRSAAIHIYST</sequence>
<keyword evidence="2" id="KW-0418">Kinase</keyword>
<evidence type="ECO:0000313" key="3">
    <source>
        <dbReference type="Proteomes" id="UP000650582"/>
    </source>
</evidence>
<organism evidence="2 3">
    <name type="scientific">Rhizoctonia solani</name>
    <dbReference type="NCBI Taxonomy" id="456999"/>
    <lineage>
        <taxon>Eukaryota</taxon>
        <taxon>Fungi</taxon>
        <taxon>Dikarya</taxon>
        <taxon>Basidiomycota</taxon>
        <taxon>Agaricomycotina</taxon>
        <taxon>Agaricomycetes</taxon>
        <taxon>Cantharellales</taxon>
        <taxon>Ceratobasidiaceae</taxon>
        <taxon>Rhizoctonia</taxon>
    </lineage>
</organism>
<dbReference type="AlphaFoldDB" id="A0A8H7H187"/>
<dbReference type="PROSITE" id="PS50011">
    <property type="entry name" value="PROTEIN_KINASE_DOM"/>
    <property type="match status" value="1"/>
</dbReference>
<feature type="domain" description="Protein kinase" evidence="1">
    <location>
        <begin position="47"/>
        <end position="319"/>
    </location>
</feature>
<dbReference type="Proteomes" id="UP000650582">
    <property type="component" value="Unassembled WGS sequence"/>
</dbReference>
<proteinExistence type="predicted"/>
<name>A0A8H7H187_9AGAM</name>
<gene>
    <name evidence="2" type="ORF">RHS04_08661</name>
</gene>
<dbReference type="InterPro" id="IPR008271">
    <property type="entry name" value="Ser/Thr_kinase_AS"/>
</dbReference>
<reference evidence="2" key="1">
    <citation type="submission" date="2020-09" db="EMBL/GenBank/DDBJ databases">
        <title>Comparative genome analyses of four rice-infecting Rhizoctonia solani isolates reveal extensive enrichment of homogalacturonan modification genes.</title>
        <authorList>
            <person name="Lee D.-Y."/>
            <person name="Jeon J."/>
            <person name="Kim K.-T."/>
            <person name="Cheong K."/>
            <person name="Song H."/>
            <person name="Choi G."/>
            <person name="Ko J."/>
            <person name="Opiyo S.O."/>
            <person name="Zuo S."/>
            <person name="Madhav S."/>
            <person name="Lee Y.-H."/>
            <person name="Wang G.-L."/>
        </authorList>
    </citation>
    <scope>NUCLEOTIDE SEQUENCE</scope>
    <source>
        <strain evidence="2">AG1-IA YN-7</strain>
    </source>
</reference>
<evidence type="ECO:0000313" key="2">
    <source>
        <dbReference type="EMBL" id="KAF8670154.1"/>
    </source>
</evidence>
<accession>A0A8H7H187</accession>
<protein>
    <submittedName>
        <fullName evidence="2">Protein tyrosine kinase</fullName>
    </submittedName>
</protein>
<dbReference type="SUPFAM" id="SSF56112">
    <property type="entry name" value="Protein kinase-like (PK-like)"/>
    <property type="match status" value="1"/>
</dbReference>
<dbReference type="InterPro" id="IPR051681">
    <property type="entry name" value="Ser/Thr_Kinases-Pseudokinases"/>
</dbReference>
<dbReference type="InterPro" id="IPR001245">
    <property type="entry name" value="Ser-Thr/Tyr_kinase_cat_dom"/>
</dbReference>
<dbReference type="InterPro" id="IPR011009">
    <property type="entry name" value="Kinase-like_dom_sf"/>
</dbReference>
<keyword evidence="2" id="KW-0808">Transferase</keyword>
<comment type="caution">
    <text evidence="2">The sequence shown here is derived from an EMBL/GenBank/DDBJ whole genome shotgun (WGS) entry which is preliminary data.</text>
</comment>
<dbReference type="PROSITE" id="PS00108">
    <property type="entry name" value="PROTEIN_KINASE_ST"/>
    <property type="match status" value="1"/>
</dbReference>
<dbReference type="InterPro" id="IPR000719">
    <property type="entry name" value="Prot_kinase_dom"/>
</dbReference>